<organism evidence="2 3">
    <name type="scientific">Streptomyces thinghirensis</name>
    <dbReference type="NCBI Taxonomy" id="551547"/>
    <lineage>
        <taxon>Bacteria</taxon>
        <taxon>Bacillati</taxon>
        <taxon>Actinomycetota</taxon>
        <taxon>Actinomycetes</taxon>
        <taxon>Kitasatosporales</taxon>
        <taxon>Streptomycetaceae</taxon>
        <taxon>Streptomyces</taxon>
    </lineage>
</organism>
<evidence type="ECO:0000313" key="3">
    <source>
        <dbReference type="Proteomes" id="UP001499878"/>
    </source>
</evidence>
<evidence type="ECO:0000313" key="2">
    <source>
        <dbReference type="EMBL" id="GAA5213478.1"/>
    </source>
</evidence>
<gene>
    <name evidence="2" type="ORF">GCM10023323_54630</name>
</gene>
<keyword evidence="3" id="KW-1185">Reference proteome</keyword>
<feature type="compositionally biased region" description="Low complexity" evidence="1">
    <location>
        <begin position="79"/>
        <end position="119"/>
    </location>
</feature>
<name>A0ABP9T9W2_9ACTN</name>
<accession>A0ABP9T9W2</accession>
<feature type="region of interest" description="Disordered" evidence="1">
    <location>
        <begin position="79"/>
        <end position="137"/>
    </location>
</feature>
<sequence length="208" mass="21767">MTDHKPNRGLGSDNGHTTQPTTGPYGGGRPPFPPMPPHNPAVQPNSRNRAWLKYGAVALVSLLVGVGIGASSDTGNEAEAAADAKAGPRPTATVTETAPAAEAEPAPTVTETVTETVTAKPKKTKEPGPATTFSGDGEYLVGEDIKAGTYKTAGPGDEWGCYWERAKDASGEFGSIIANNNLQGTGRVTLNKGEYFKTNRCQEWKRVG</sequence>
<protein>
    <recommendedName>
        <fullName evidence="4">Secreted protein</fullName>
    </recommendedName>
</protein>
<evidence type="ECO:0000256" key="1">
    <source>
        <dbReference type="SAM" id="MobiDB-lite"/>
    </source>
</evidence>
<feature type="compositionally biased region" description="Pro residues" evidence="1">
    <location>
        <begin position="30"/>
        <end position="39"/>
    </location>
</feature>
<proteinExistence type="predicted"/>
<evidence type="ECO:0008006" key="4">
    <source>
        <dbReference type="Google" id="ProtNLM"/>
    </source>
</evidence>
<dbReference type="Proteomes" id="UP001499878">
    <property type="component" value="Unassembled WGS sequence"/>
</dbReference>
<dbReference type="EMBL" id="BAABJR010000015">
    <property type="protein sequence ID" value="GAA5213478.1"/>
    <property type="molecule type" value="Genomic_DNA"/>
</dbReference>
<feature type="region of interest" description="Disordered" evidence="1">
    <location>
        <begin position="1"/>
        <end position="46"/>
    </location>
</feature>
<reference evidence="3" key="1">
    <citation type="journal article" date="2019" name="Int. J. Syst. Evol. Microbiol.">
        <title>The Global Catalogue of Microorganisms (GCM) 10K type strain sequencing project: providing services to taxonomists for standard genome sequencing and annotation.</title>
        <authorList>
            <consortium name="The Broad Institute Genomics Platform"/>
            <consortium name="The Broad Institute Genome Sequencing Center for Infectious Disease"/>
            <person name="Wu L."/>
            <person name="Ma J."/>
        </authorList>
    </citation>
    <scope>NUCLEOTIDE SEQUENCE [LARGE SCALE GENOMIC DNA]</scope>
    <source>
        <strain evidence="3">JCM 18306</strain>
    </source>
</reference>
<dbReference type="RefSeq" id="WP_345634862.1">
    <property type="nucleotide sequence ID" value="NZ_BAABJR010000015.1"/>
</dbReference>
<comment type="caution">
    <text evidence="2">The sequence shown here is derived from an EMBL/GenBank/DDBJ whole genome shotgun (WGS) entry which is preliminary data.</text>
</comment>